<organism evidence="1">
    <name type="scientific">Brassica napus</name>
    <name type="common">Rape</name>
    <dbReference type="NCBI Taxonomy" id="3708"/>
    <lineage>
        <taxon>Eukaryota</taxon>
        <taxon>Viridiplantae</taxon>
        <taxon>Streptophyta</taxon>
        <taxon>Embryophyta</taxon>
        <taxon>Tracheophyta</taxon>
        <taxon>Spermatophyta</taxon>
        <taxon>Magnoliopsida</taxon>
        <taxon>eudicotyledons</taxon>
        <taxon>Gunneridae</taxon>
        <taxon>Pentapetalae</taxon>
        <taxon>rosids</taxon>
        <taxon>malvids</taxon>
        <taxon>Brassicales</taxon>
        <taxon>Brassicaceae</taxon>
        <taxon>Brassiceae</taxon>
        <taxon>Brassica</taxon>
    </lineage>
</organism>
<accession>A0A816K7H1</accession>
<sequence length="38" mass="4234">MNLSVLNLLMLLLVSCPCLVCCRLSVYVFVTSTTRLKS</sequence>
<name>A0A816K7H1_BRANA</name>
<reference evidence="1" key="1">
    <citation type="submission" date="2021-01" db="EMBL/GenBank/DDBJ databases">
        <authorList>
            <consortium name="Genoscope - CEA"/>
            <person name="William W."/>
        </authorList>
    </citation>
    <scope>NUCLEOTIDE SEQUENCE</scope>
</reference>
<dbReference type="AlphaFoldDB" id="A0A816K7H1"/>
<dbReference type="Proteomes" id="UP001295469">
    <property type="component" value="Chromosome C02"/>
</dbReference>
<dbReference type="EMBL" id="HG994366">
    <property type="protein sequence ID" value="CAF1908286.1"/>
    <property type="molecule type" value="Genomic_DNA"/>
</dbReference>
<evidence type="ECO:0000313" key="1">
    <source>
        <dbReference type="EMBL" id="CAF1908286.1"/>
    </source>
</evidence>
<gene>
    <name evidence="1" type="ORF">DARMORV10_C02P28630.1</name>
</gene>
<proteinExistence type="predicted"/>
<protein>
    <submittedName>
        <fullName evidence="1">(rape) hypothetical protein</fullName>
    </submittedName>
</protein>